<reference evidence="2" key="1">
    <citation type="submission" date="2013-11" db="EMBL/GenBank/DDBJ databases">
        <title>Comparative genomics of Ignicoccus.</title>
        <authorList>
            <person name="Podar M."/>
        </authorList>
    </citation>
    <scope>NUCLEOTIDE SEQUENCE</scope>
    <source>
        <strain evidence="2">DSM 13166</strain>
    </source>
</reference>
<dbReference type="EMBL" id="CP006868">
    <property type="protein sequence ID" value="UXD22307.1"/>
    <property type="molecule type" value="Genomic_DNA"/>
</dbReference>
<gene>
    <name evidence="2" type="ORF">IPA_03380</name>
</gene>
<organism evidence="2 3">
    <name type="scientific">Ignicoccus pacificus DSM 13166</name>
    <dbReference type="NCBI Taxonomy" id="940294"/>
    <lineage>
        <taxon>Archaea</taxon>
        <taxon>Thermoproteota</taxon>
        <taxon>Thermoprotei</taxon>
        <taxon>Desulfurococcales</taxon>
        <taxon>Desulfurococcaceae</taxon>
        <taxon>Ignicoccus</taxon>
    </lineage>
</organism>
<evidence type="ECO:0000313" key="3">
    <source>
        <dbReference type="Proteomes" id="UP001063698"/>
    </source>
</evidence>
<feature type="transmembrane region" description="Helical" evidence="1">
    <location>
        <begin position="24"/>
        <end position="46"/>
    </location>
</feature>
<evidence type="ECO:0000256" key="1">
    <source>
        <dbReference type="SAM" id="Phobius"/>
    </source>
</evidence>
<proteinExistence type="predicted"/>
<keyword evidence="1" id="KW-0472">Membrane</keyword>
<protein>
    <submittedName>
        <fullName evidence="2">Uncharacterized protein</fullName>
    </submittedName>
</protein>
<keyword evidence="1" id="KW-0812">Transmembrane</keyword>
<accession>A0A977PKR8</accession>
<dbReference type="AlphaFoldDB" id="A0A977PKR8"/>
<name>A0A977PKR8_9CREN</name>
<keyword evidence="3" id="KW-1185">Reference proteome</keyword>
<keyword evidence="1" id="KW-1133">Transmembrane helix</keyword>
<dbReference type="KEGG" id="ipc:IPA_03380"/>
<sequence length="52" mass="5578">MILASLSGVLTVYSLVGSSYALYLLQLSTVFVVTFAVSLFIAEVVCKWTGLC</sequence>
<dbReference type="Proteomes" id="UP001063698">
    <property type="component" value="Chromosome"/>
</dbReference>
<evidence type="ECO:0000313" key="2">
    <source>
        <dbReference type="EMBL" id="UXD22307.1"/>
    </source>
</evidence>